<proteinExistence type="predicted"/>
<protein>
    <submittedName>
        <fullName evidence="2">Oidioi.mRNA.OKI2018_I69.XSR.g16018.t1.cds</fullName>
    </submittedName>
</protein>
<evidence type="ECO:0000313" key="2">
    <source>
        <dbReference type="EMBL" id="CAG5098833.1"/>
    </source>
</evidence>
<organism evidence="2 3">
    <name type="scientific">Oikopleura dioica</name>
    <name type="common">Tunicate</name>
    <dbReference type="NCBI Taxonomy" id="34765"/>
    <lineage>
        <taxon>Eukaryota</taxon>
        <taxon>Metazoa</taxon>
        <taxon>Chordata</taxon>
        <taxon>Tunicata</taxon>
        <taxon>Appendicularia</taxon>
        <taxon>Copelata</taxon>
        <taxon>Oikopleuridae</taxon>
        <taxon>Oikopleura</taxon>
    </lineage>
</organism>
<accession>A0ABN7SL30</accession>
<keyword evidence="3" id="KW-1185">Reference proteome</keyword>
<keyword evidence="1" id="KW-0732">Signal</keyword>
<sequence length="90" mass="9884">MKLLCLLASIGVCSGGVCNEHNCKSCFNVVAASLSEEKPKLWYACKRLINTRYCCSSYFQGENLLFATCDSQDGCSCPIVGARKDIKEVF</sequence>
<feature type="chain" id="PRO_5046258919" evidence="1">
    <location>
        <begin position="16"/>
        <end position="90"/>
    </location>
</feature>
<gene>
    <name evidence="2" type="ORF">OKIOD_LOCUS7576</name>
</gene>
<evidence type="ECO:0000256" key="1">
    <source>
        <dbReference type="SAM" id="SignalP"/>
    </source>
</evidence>
<evidence type="ECO:0000313" key="3">
    <source>
        <dbReference type="Proteomes" id="UP001158576"/>
    </source>
</evidence>
<dbReference type="EMBL" id="OU015569">
    <property type="protein sequence ID" value="CAG5098833.1"/>
    <property type="molecule type" value="Genomic_DNA"/>
</dbReference>
<dbReference type="Proteomes" id="UP001158576">
    <property type="component" value="Chromosome XSR"/>
</dbReference>
<reference evidence="2 3" key="1">
    <citation type="submission" date="2021-04" db="EMBL/GenBank/DDBJ databases">
        <authorList>
            <person name="Bliznina A."/>
        </authorList>
    </citation>
    <scope>NUCLEOTIDE SEQUENCE [LARGE SCALE GENOMIC DNA]</scope>
</reference>
<name>A0ABN7SL30_OIKDI</name>
<feature type="signal peptide" evidence="1">
    <location>
        <begin position="1"/>
        <end position="15"/>
    </location>
</feature>